<reference evidence="1" key="1">
    <citation type="submission" date="2021-06" db="EMBL/GenBank/DDBJ databases">
        <authorList>
            <person name="Kallberg Y."/>
            <person name="Tangrot J."/>
            <person name="Rosling A."/>
        </authorList>
    </citation>
    <scope>NUCLEOTIDE SEQUENCE</scope>
    <source>
        <strain evidence="1">MA461A</strain>
    </source>
</reference>
<dbReference type="Proteomes" id="UP000789920">
    <property type="component" value="Unassembled WGS sequence"/>
</dbReference>
<gene>
    <name evidence="1" type="ORF">RPERSI_LOCUS32796</name>
</gene>
<comment type="caution">
    <text evidence="1">The sequence shown here is derived from an EMBL/GenBank/DDBJ whole genome shotgun (WGS) entry which is preliminary data.</text>
</comment>
<protein>
    <submittedName>
        <fullName evidence="1">33949_t:CDS:1</fullName>
    </submittedName>
</protein>
<feature type="non-terminal residue" evidence="1">
    <location>
        <position position="1"/>
    </location>
</feature>
<accession>A0ACA9SLR1</accession>
<name>A0ACA9SLR1_9GLOM</name>
<evidence type="ECO:0000313" key="1">
    <source>
        <dbReference type="EMBL" id="CAG8843512.1"/>
    </source>
</evidence>
<sequence length="41" mass="5021">EKIEYMSYNNTPVKNQDLIKRLKKLIDNRIDTVRLIHVRDH</sequence>
<organism evidence="1 2">
    <name type="scientific">Racocetra persica</name>
    <dbReference type="NCBI Taxonomy" id="160502"/>
    <lineage>
        <taxon>Eukaryota</taxon>
        <taxon>Fungi</taxon>
        <taxon>Fungi incertae sedis</taxon>
        <taxon>Mucoromycota</taxon>
        <taxon>Glomeromycotina</taxon>
        <taxon>Glomeromycetes</taxon>
        <taxon>Diversisporales</taxon>
        <taxon>Gigasporaceae</taxon>
        <taxon>Racocetra</taxon>
    </lineage>
</organism>
<evidence type="ECO:0000313" key="2">
    <source>
        <dbReference type="Proteomes" id="UP000789920"/>
    </source>
</evidence>
<proteinExistence type="predicted"/>
<dbReference type="EMBL" id="CAJVQC010138682">
    <property type="protein sequence ID" value="CAG8843512.1"/>
    <property type="molecule type" value="Genomic_DNA"/>
</dbReference>
<keyword evidence="2" id="KW-1185">Reference proteome</keyword>